<dbReference type="InterPro" id="IPR048644">
    <property type="entry name" value="Isoamylase_C"/>
</dbReference>
<dbReference type="SMART" id="SM00642">
    <property type="entry name" value="Aamy"/>
    <property type="match status" value="1"/>
</dbReference>
<keyword evidence="3" id="KW-0326">Glycosidase</keyword>
<dbReference type="Pfam" id="PF00128">
    <property type="entry name" value="Alpha-amylase"/>
    <property type="match status" value="1"/>
</dbReference>
<reference evidence="6 7" key="1">
    <citation type="submission" date="2019-03" db="EMBL/GenBank/DDBJ databases">
        <title>Metabolic reconstructions from genomes of highly enriched 'Candidatus Accumulibacter' and 'Candidatus Competibacter' bioreactor populations.</title>
        <authorList>
            <person name="Annavajhala M.K."/>
            <person name="Welles L."/>
            <person name="Abbas B."/>
            <person name="Sorokin D."/>
            <person name="Park H."/>
            <person name="Van Loosdrecht M."/>
            <person name="Chandran K."/>
        </authorList>
    </citation>
    <scope>NUCLEOTIDE SEQUENCE [LARGE SCALE GENOMIC DNA]</scope>
    <source>
        <strain evidence="6 7">SBR_G</strain>
    </source>
</reference>
<dbReference type="Gene3D" id="2.60.40.1180">
    <property type="entry name" value="Golgi alpha-mannosidase II"/>
    <property type="match status" value="1"/>
</dbReference>
<accession>A0ABX1TJ82</accession>
<dbReference type="InterPro" id="IPR013780">
    <property type="entry name" value="Glyco_hydro_b"/>
</dbReference>
<feature type="region of interest" description="Disordered" evidence="4">
    <location>
        <begin position="1"/>
        <end position="22"/>
    </location>
</feature>
<evidence type="ECO:0000313" key="6">
    <source>
        <dbReference type="EMBL" id="NMQ17940.1"/>
    </source>
</evidence>
<dbReference type="Gene3D" id="3.20.20.80">
    <property type="entry name" value="Glycosidases"/>
    <property type="match status" value="1"/>
</dbReference>
<dbReference type="InterPro" id="IPR017853">
    <property type="entry name" value="GH"/>
</dbReference>
<name>A0ABX1TJ82_9GAMM</name>
<evidence type="ECO:0000256" key="1">
    <source>
        <dbReference type="ARBA" id="ARBA00008061"/>
    </source>
</evidence>
<evidence type="ECO:0000259" key="5">
    <source>
        <dbReference type="SMART" id="SM00642"/>
    </source>
</evidence>
<dbReference type="SUPFAM" id="SSF81296">
    <property type="entry name" value="E set domains"/>
    <property type="match status" value="1"/>
</dbReference>
<evidence type="ECO:0000256" key="2">
    <source>
        <dbReference type="ARBA" id="ARBA00022801"/>
    </source>
</evidence>
<organism evidence="6 7">
    <name type="scientific">Candidatus Competibacter phosphatis</name>
    <dbReference type="NCBI Taxonomy" id="221280"/>
    <lineage>
        <taxon>Bacteria</taxon>
        <taxon>Pseudomonadati</taxon>
        <taxon>Pseudomonadota</taxon>
        <taxon>Gammaproteobacteria</taxon>
        <taxon>Candidatus Competibacteraceae</taxon>
        <taxon>Candidatus Competibacter</taxon>
    </lineage>
</organism>
<keyword evidence="7" id="KW-1185">Reference proteome</keyword>
<dbReference type="NCBIfam" id="TIGR02100">
    <property type="entry name" value="glgX_debranch"/>
    <property type="match status" value="1"/>
</dbReference>
<dbReference type="Pfam" id="PF02922">
    <property type="entry name" value="CBM_48"/>
    <property type="match status" value="1"/>
</dbReference>
<comment type="similarity">
    <text evidence="1">Belongs to the glycosyl hydrolase 13 family.</text>
</comment>
<dbReference type="SUPFAM" id="SSF51445">
    <property type="entry name" value="(Trans)glycosidases"/>
    <property type="match status" value="1"/>
</dbReference>
<evidence type="ECO:0000256" key="4">
    <source>
        <dbReference type="SAM" id="MobiDB-lite"/>
    </source>
</evidence>
<dbReference type="EMBL" id="SPMZ01000004">
    <property type="protein sequence ID" value="NMQ17940.1"/>
    <property type="molecule type" value="Genomic_DNA"/>
</dbReference>
<protein>
    <submittedName>
        <fullName evidence="6">Glycogen debranching protein GlgX</fullName>
    </submittedName>
</protein>
<dbReference type="SUPFAM" id="SSF51011">
    <property type="entry name" value="Glycosyl hydrolase domain"/>
    <property type="match status" value="1"/>
</dbReference>
<dbReference type="InterPro" id="IPR006047">
    <property type="entry name" value="GH13_cat_dom"/>
</dbReference>
<dbReference type="CDD" id="cd11326">
    <property type="entry name" value="AmyAc_Glg_debranch"/>
    <property type="match status" value="1"/>
</dbReference>
<dbReference type="Gene3D" id="2.60.40.10">
    <property type="entry name" value="Immunoglobulins"/>
    <property type="match status" value="1"/>
</dbReference>
<dbReference type="CDD" id="cd02856">
    <property type="entry name" value="E_set_GDE_Isoamylase_N"/>
    <property type="match status" value="1"/>
</dbReference>
<gene>
    <name evidence="6" type="primary">glgX</name>
    <name evidence="6" type="ORF">E4P82_01220</name>
</gene>
<dbReference type="InterPro" id="IPR004193">
    <property type="entry name" value="Glyco_hydro_13_N"/>
</dbReference>
<sequence>MPKPVSKPSAKSFTIEPGSPHPLGTTLVENGINFSLFSEHATGVELLLFENHDDIKPFQTVVFDPIVNKTFHFWHVFIKNAKAGIHYALRVDGPNDPGAGHRFDREKVLIDPYSKGNNKSLWKRGDACLPGDNLTTSLRSVVIDTKDYDWEGDQPLKRPLNQTVIYELHVGGFTRSATAGVKHPGTFAAIIEKIPYLKELGVTAVELLPVFEFDDTETREFEGQSLNNYWGYSTMSYFAPHPSYCISPEAGNHVREFRDMVKALHKAGIEVILDVVFNHTDEGNHQGPVFSFKGIDNSNYYYLSPLDRRYYYDYTGCGNTFNCNHPIGEKFIVECLKYWVNEMHVDGFRFDEASVLSRGEDGAPMQYPPVLWQIELDEDLIDAKVIAEAWDAAGLYQIGHFPGYRWGEWNGRYRDDIRRFVKGDPGIIGTVASRLSGSADLYQWRGHLPVNSVNFLVAHDGFTLNDLVAYNDKHNWANGEHNNDGINENLSWNCGVEGETDDAGVEALRNRQVKNFATLLMLSQGVPMMVMGDEVRRTQKGNNNAYCQDNEISWFDWNLTDKHKNLFRFWKELIAFRLRHDTAHRSRYFTGVVNERGLADITWHGCELNEPNWDDPNARALTATSGGMGDEADIHLMMNMYWEPLSFAIPPVSGRKWYRVIDTSLESPDDIMSLGQESEIDADRYSVNGRSVVVLISK</sequence>
<dbReference type="Pfam" id="PF21331">
    <property type="entry name" value="Isoamylase_C"/>
    <property type="match status" value="1"/>
</dbReference>
<keyword evidence="2" id="KW-0378">Hydrolase</keyword>
<dbReference type="InterPro" id="IPR011837">
    <property type="entry name" value="Glycogen_debranch_GlgX"/>
</dbReference>
<comment type="caution">
    <text evidence="6">The sequence shown here is derived from an EMBL/GenBank/DDBJ whole genome shotgun (WGS) entry which is preliminary data.</text>
</comment>
<evidence type="ECO:0000256" key="3">
    <source>
        <dbReference type="ARBA" id="ARBA00023295"/>
    </source>
</evidence>
<proteinExistence type="inferred from homology"/>
<feature type="domain" description="Glycosyl hydrolase family 13 catalytic" evidence="5">
    <location>
        <begin position="167"/>
        <end position="577"/>
    </location>
</feature>
<dbReference type="InterPro" id="IPR044505">
    <property type="entry name" value="GlgX_Isoamylase_N_E_set"/>
</dbReference>
<evidence type="ECO:0000313" key="7">
    <source>
        <dbReference type="Proteomes" id="UP000760480"/>
    </source>
</evidence>
<dbReference type="Proteomes" id="UP000760480">
    <property type="component" value="Unassembled WGS sequence"/>
</dbReference>
<dbReference type="RefSeq" id="WP_169247196.1">
    <property type="nucleotide sequence ID" value="NZ_SPMZ01000004.1"/>
</dbReference>
<dbReference type="InterPro" id="IPR013783">
    <property type="entry name" value="Ig-like_fold"/>
</dbReference>
<dbReference type="InterPro" id="IPR014756">
    <property type="entry name" value="Ig_E-set"/>
</dbReference>
<dbReference type="PANTHER" id="PTHR43002">
    <property type="entry name" value="GLYCOGEN DEBRANCHING ENZYME"/>
    <property type="match status" value="1"/>
</dbReference>